<organism evidence="1 2">
    <name type="scientific">Naganishia cerealis</name>
    <dbReference type="NCBI Taxonomy" id="610337"/>
    <lineage>
        <taxon>Eukaryota</taxon>
        <taxon>Fungi</taxon>
        <taxon>Dikarya</taxon>
        <taxon>Basidiomycota</taxon>
        <taxon>Agaricomycotina</taxon>
        <taxon>Tremellomycetes</taxon>
        <taxon>Filobasidiales</taxon>
        <taxon>Filobasidiaceae</taxon>
        <taxon>Naganishia</taxon>
    </lineage>
</organism>
<reference evidence="1" key="1">
    <citation type="submission" date="2023-04" db="EMBL/GenBank/DDBJ databases">
        <title>Draft Genome sequencing of Naganishia species isolated from polar environments using Oxford Nanopore Technology.</title>
        <authorList>
            <person name="Leo P."/>
            <person name="Venkateswaran K."/>
        </authorList>
    </citation>
    <scope>NUCLEOTIDE SEQUENCE</scope>
    <source>
        <strain evidence="1">MNA-CCFEE 5261</strain>
    </source>
</reference>
<evidence type="ECO:0000313" key="1">
    <source>
        <dbReference type="EMBL" id="KAJ9112358.1"/>
    </source>
</evidence>
<gene>
    <name evidence="1" type="ORF">QFC19_000778</name>
</gene>
<dbReference type="Proteomes" id="UP001241377">
    <property type="component" value="Unassembled WGS sequence"/>
</dbReference>
<comment type="caution">
    <text evidence="1">The sequence shown here is derived from an EMBL/GenBank/DDBJ whole genome shotgun (WGS) entry which is preliminary data.</text>
</comment>
<accession>A0ACC2WKW7</accession>
<evidence type="ECO:0000313" key="2">
    <source>
        <dbReference type="Proteomes" id="UP001241377"/>
    </source>
</evidence>
<proteinExistence type="predicted"/>
<protein>
    <submittedName>
        <fullName evidence="1">Uncharacterized protein</fullName>
    </submittedName>
</protein>
<dbReference type="EMBL" id="JASBWR010000005">
    <property type="protein sequence ID" value="KAJ9112358.1"/>
    <property type="molecule type" value="Genomic_DNA"/>
</dbReference>
<name>A0ACC2WKW7_9TREE</name>
<keyword evidence="2" id="KW-1185">Reference proteome</keyword>
<sequence>MSLAPEDQQRINTFSKYNARLGDLQDELKVRQQDKEYYDDLEMELELADEDDQVL</sequence>